<reference evidence="5" key="3">
    <citation type="submission" date="2015-06" db="UniProtKB">
        <authorList>
            <consortium name="EnsemblMetazoa"/>
        </authorList>
    </citation>
    <scope>IDENTIFICATION</scope>
</reference>
<sequence>MKYGADVNIANEEGISPLHVVSSKGNARIVDKLLRHDADPDKQNNEGWTALHYSYDGNQYVLEEIVEHLLEYGADVNRGDLSGNTPLHHACNMGNVHTVRFLLKKGAAINKSNTDGNTPLHCA</sequence>
<feature type="repeat" description="ANK" evidence="3">
    <location>
        <begin position="13"/>
        <end position="45"/>
    </location>
</feature>
<dbReference type="AlphaFoldDB" id="R7UXI9"/>
<reference evidence="6" key="1">
    <citation type="submission" date="2012-12" db="EMBL/GenBank/DDBJ databases">
        <authorList>
            <person name="Hellsten U."/>
            <person name="Grimwood J."/>
            <person name="Chapman J.A."/>
            <person name="Shapiro H."/>
            <person name="Aerts A."/>
            <person name="Otillar R.P."/>
            <person name="Terry A.Y."/>
            <person name="Boore J.L."/>
            <person name="Simakov O."/>
            <person name="Marletaz F."/>
            <person name="Cho S.-J."/>
            <person name="Edsinger-Gonzales E."/>
            <person name="Havlak P."/>
            <person name="Kuo D.-H."/>
            <person name="Larsson T."/>
            <person name="Lv J."/>
            <person name="Arendt D."/>
            <person name="Savage R."/>
            <person name="Osoegawa K."/>
            <person name="de Jong P."/>
            <person name="Lindberg D.R."/>
            <person name="Seaver E.C."/>
            <person name="Weisblat D.A."/>
            <person name="Putnam N.H."/>
            <person name="Grigoriev I.V."/>
            <person name="Rokhsar D.S."/>
        </authorList>
    </citation>
    <scope>NUCLEOTIDE SEQUENCE</scope>
    <source>
        <strain evidence="6">I ESC-2004</strain>
    </source>
</reference>
<dbReference type="Pfam" id="PF12796">
    <property type="entry name" value="Ank_2"/>
    <property type="match status" value="1"/>
</dbReference>
<evidence type="ECO:0000313" key="4">
    <source>
        <dbReference type="EMBL" id="ELU08101.1"/>
    </source>
</evidence>
<dbReference type="PANTHER" id="PTHR24171">
    <property type="entry name" value="ANKYRIN REPEAT DOMAIN-CONTAINING PROTEIN 39-RELATED"/>
    <property type="match status" value="1"/>
</dbReference>
<feature type="non-terminal residue" evidence="4">
    <location>
        <position position="123"/>
    </location>
</feature>
<organism evidence="4">
    <name type="scientific">Capitella teleta</name>
    <name type="common">Polychaete worm</name>
    <dbReference type="NCBI Taxonomy" id="283909"/>
    <lineage>
        <taxon>Eukaryota</taxon>
        <taxon>Metazoa</taxon>
        <taxon>Spiralia</taxon>
        <taxon>Lophotrochozoa</taxon>
        <taxon>Annelida</taxon>
        <taxon>Polychaeta</taxon>
        <taxon>Sedentaria</taxon>
        <taxon>Scolecida</taxon>
        <taxon>Capitellidae</taxon>
        <taxon>Capitella</taxon>
    </lineage>
</organism>
<evidence type="ECO:0000256" key="1">
    <source>
        <dbReference type="ARBA" id="ARBA00022737"/>
    </source>
</evidence>
<reference evidence="4 6" key="2">
    <citation type="journal article" date="2013" name="Nature">
        <title>Insights into bilaterian evolution from three spiralian genomes.</title>
        <authorList>
            <person name="Simakov O."/>
            <person name="Marletaz F."/>
            <person name="Cho S.J."/>
            <person name="Edsinger-Gonzales E."/>
            <person name="Havlak P."/>
            <person name="Hellsten U."/>
            <person name="Kuo D.H."/>
            <person name="Larsson T."/>
            <person name="Lv J."/>
            <person name="Arendt D."/>
            <person name="Savage R."/>
            <person name="Osoegawa K."/>
            <person name="de Jong P."/>
            <person name="Grimwood J."/>
            <person name="Chapman J.A."/>
            <person name="Shapiro H."/>
            <person name="Aerts A."/>
            <person name="Otillar R.P."/>
            <person name="Terry A.Y."/>
            <person name="Boore J.L."/>
            <person name="Grigoriev I.V."/>
            <person name="Lindberg D.R."/>
            <person name="Seaver E.C."/>
            <person name="Weisblat D.A."/>
            <person name="Putnam N.H."/>
            <person name="Rokhsar D.S."/>
        </authorList>
    </citation>
    <scope>NUCLEOTIDE SEQUENCE</scope>
    <source>
        <strain evidence="4 6">I ESC-2004</strain>
    </source>
</reference>
<feature type="repeat" description="ANK" evidence="3">
    <location>
        <begin position="46"/>
        <end position="81"/>
    </location>
</feature>
<evidence type="ECO:0000313" key="6">
    <source>
        <dbReference type="Proteomes" id="UP000014760"/>
    </source>
</evidence>
<dbReference type="OMA" id="LFYACIN"/>
<dbReference type="Proteomes" id="UP000014760">
    <property type="component" value="Unassembled WGS sequence"/>
</dbReference>
<dbReference type="OrthoDB" id="10257076at2759"/>
<dbReference type="SUPFAM" id="SSF48403">
    <property type="entry name" value="Ankyrin repeat"/>
    <property type="match status" value="1"/>
</dbReference>
<keyword evidence="1" id="KW-0677">Repeat</keyword>
<feature type="repeat" description="ANK" evidence="3">
    <location>
        <begin position="82"/>
        <end position="114"/>
    </location>
</feature>
<proteinExistence type="predicted"/>
<evidence type="ECO:0000256" key="3">
    <source>
        <dbReference type="PROSITE-ProRule" id="PRU00023"/>
    </source>
</evidence>
<dbReference type="SMART" id="SM00248">
    <property type="entry name" value="ANK"/>
    <property type="match status" value="3"/>
</dbReference>
<dbReference type="HOGENOM" id="CLU_000134_18_9_1"/>
<dbReference type="PROSITE" id="PS50088">
    <property type="entry name" value="ANK_REPEAT"/>
    <property type="match status" value="3"/>
</dbReference>
<dbReference type="InterPro" id="IPR036770">
    <property type="entry name" value="Ankyrin_rpt-contain_sf"/>
</dbReference>
<gene>
    <name evidence="4" type="ORF">CAPTEDRAFT_89998</name>
</gene>
<dbReference type="EMBL" id="KB299334">
    <property type="protein sequence ID" value="ELU08101.1"/>
    <property type="molecule type" value="Genomic_DNA"/>
</dbReference>
<keyword evidence="6" id="KW-1185">Reference proteome</keyword>
<evidence type="ECO:0000313" key="5">
    <source>
        <dbReference type="EnsemblMetazoa" id="CapteP89998"/>
    </source>
</evidence>
<protein>
    <submittedName>
        <fullName evidence="4 5">Uncharacterized protein</fullName>
    </submittedName>
</protein>
<dbReference type="Gene3D" id="1.25.40.20">
    <property type="entry name" value="Ankyrin repeat-containing domain"/>
    <property type="match status" value="3"/>
</dbReference>
<evidence type="ECO:0000256" key="2">
    <source>
        <dbReference type="ARBA" id="ARBA00023043"/>
    </source>
</evidence>
<dbReference type="PROSITE" id="PS50297">
    <property type="entry name" value="ANK_REP_REGION"/>
    <property type="match status" value="3"/>
</dbReference>
<dbReference type="InterPro" id="IPR002110">
    <property type="entry name" value="Ankyrin_rpt"/>
</dbReference>
<dbReference type="Pfam" id="PF13857">
    <property type="entry name" value="Ank_5"/>
    <property type="match status" value="1"/>
</dbReference>
<keyword evidence="2 3" id="KW-0040">ANK repeat</keyword>
<dbReference type="STRING" id="283909.R7UXI9"/>
<dbReference type="PRINTS" id="PR01415">
    <property type="entry name" value="ANKYRIN"/>
</dbReference>
<name>R7UXI9_CAPTE</name>
<dbReference type="EnsemblMetazoa" id="CapteT89998">
    <property type="protein sequence ID" value="CapteP89998"/>
    <property type="gene ID" value="CapteG89998"/>
</dbReference>
<dbReference type="EMBL" id="AMQN01006848">
    <property type="status" value="NOT_ANNOTATED_CDS"/>
    <property type="molecule type" value="Genomic_DNA"/>
</dbReference>
<accession>R7UXI9</accession>